<dbReference type="SMART" id="SM00490">
    <property type="entry name" value="HELICc"/>
    <property type="match status" value="1"/>
</dbReference>
<keyword evidence="13" id="KW-1185">Reference proteome</keyword>
<keyword evidence="4 7" id="KW-0347">Helicase</keyword>
<dbReference type="InterPro" id="IPR044742">
    <property type="entry name" value="DEAD/DEAH_RhlB"/>
</dbReference>
<dbReference type="InterPro" id="IPR050547">
    <property type="entry name" value="DEAD_box_RNA_helicases"/>
</dbReference>
<dbReference type="Pfam" id="PF00271">
    <property type="entry name" value="Helicase_C"/>
    <property type="match status" value="1"/>
</dbReference>
<dbReference type="Gene3D" id="3.30.70.330">
    <property type="match status" value="1"/>
</dbReference>
<feature type="region of interest" description="Disordered" evidence="8">
    <location>
        <begin position="511"/>
        <end position="543"/>
    </location>
</feature>
<dbReference type="CDD" id="cd18787">
    <property type="entry name" value="SF2_C_DEAD"/>
    <property type="match status" value="1"/>
</dbReference>
<proteinExistence type="inferred from homology"/>
<dbReference type="STRING" id="519441.Smon_0706"/>
<dbReference type="InterPro" id="IPR005580">
    <property type="entry name" value="DbpA/CsdA_RNA-bd_dom"/>
</dbReference>
<sequence length="543" mass="61453">MNFKDYNLSNEMLEALEKKRFVSPSEIQALVIPELLKEETHLIGQAQTGTGKTAAFSIPILEKIIPTKKVKALILAPTRELANQVSDEIYSLKGKKEVKILAVYGGASIENQIKNLKKGVDIVVGTPGRVIDMINKGALKLNELEYFVLDEADEMLNMGFIEDIELILEKTNEDKKMLFFSATIPKPILAIAKRFMPEHKILKVQKKELTTHLTEQIYFEVRREDKFEALCRVLDYKPDFYGIVFCRTKSEVDEVTNKLKARNYDAEAIHGDITQGLREKALDLFKNKILNILVATDVAARGIDVSNLTHVINYSIPQESDSYVHRIGRTGRAGNKGIAITFVTPQESRKLAQIKRETKSDIKKENIPNVEDIINAKEELLIASVEEIMLENDYKLYLDLANKLLKGKNTEAAVASLLRHIYDDEFIPESYSKIKNVQVQIKDNTRLFIALGEKDGLNVNKLLKLIHEKTKVPGRKIKDVKVMPNFSFITVPLDEAEIIIKIFNKNTTKNSKPMVEVANSDKSGNGSNKKSRTKLGDSKKKRR</sequence>
<dbReference type="HOGENOM" id="CLU_003041_21_1_0"/>
<evidence type="ECO:0000256" key="3">
    <source>
        <dbReference type="ARBA" id="ARBA00022801"/>
    </source>
</evidence>
<feature type="compositionally biased region" description="Basic and acidic residues" evidence="8">
    <location>
        <begin position="534"/>
        <end position="543"/>
    </location>
</feature>
<dbReference type="RefSeq" id="WP_012858730.1">
    <property type="nucleotide sequence ID" value="NC_013515.1"/>
</dbReference>
<dbReference type="PROSITE" id="PS00039">
    <property type="entry name" value="DEAD_ATP_HELICASE"/>
    <property type="match status" value="1"/>
</dbReference>
<dbReference type="GO" id="GO:0016787">
    <property type="term" value="F:hydrolase activity"/>
    <property type="evidence" value="ECO:0007669"/>
    <property type="project" value="UniProtKB-KW"/>
</dbReference>
<keyword evidence="5 7" id="KW-0067">ATP-binding</keyword>
<evidence type="ECO:0000256" key="4">
    <source>
        <dbReference type="ARBA" id="ARBA00022806"/>
    </source>
</evidence>
<dbReference type="PROSITE" id="PS51194">
    <property type="entry name" value="HELICASE_CTER"/>
    <property type="match status" value="1"/>
</dbReference>
<dbReference type="EC" id="3.6.4.13" evidence="1"/>
<gene>
    <name evidence="12" type="ordered locus">Smon_0706</name>
</gene>
<evidence type="ECO:0000256" key="2">
    <source>
        <dbReference type="ARBA" id="ARBA00022741"/>
    </source>
</evidence>
<dbReference type="GO" id="GO:0003724">
    <property type="term" value="F:RNA helicase activity"/>
    <property type="evidence" value="ECO:0007669"/>
    <property type="project" value="UniProtKB-EC"/>
</dbReference>
<evidence type="ECO:0000313" key="13">
    <source>
        <dbReference type="Proteomes" id="UP000002072"/>
    </source>
</evidence>
<organism evidence="12 13">
    <name type="scientific">Streptobacillus moniliformis (strain ATCC 14647 / DSM 12112 / NCTC 10651 / 9901)</name>
    <dbReference type="NCBI Taxonomy" id="519441"/>
    <lineage>
        <taxon>Bacteria</taxon>
        <taxon>Fusobacteriati</taxon>
        <taxon>Fusobacteriota</taxon>
        <taxon>Fusobacteriia</taxon>
        <taxon>Fusobacteriales</taxon>
        <taxon>Leptotrichiaceae</taxon>
        <taxon>Streptobacillus</taxon>
    </lineage>
</organism>
<evidence type="ECO:0000313" key="12">
    <source>
        <dbReference type="EMBL" id="ACZ01179.1"/>
    </source>
</evidence>
<evidence type="ECO:0000256" key="1">
    <source>
        <dbReference type="ARBA" id="ARBA00012552"/>
    </source>
</evidence>
<evidence type="ECO:0000259" key="10">
    <source>
        <dbReference type="PROSITE" id="PS51194"/>
    </source>
</evidence>
<dbReference type="Pfam" id="PF03880">
    <property type="entry name" value="DbpA"/>
    <property type="match status" value="1"/>
</dbReference>
<dbReference type="GO" id="GO:0005524">
    <property type="term" value="F:ATP binding"/>
    <property type="evidence" value="ECO:0007669"/>
    <property type="project" value="UniProtKB-KW"/>
</dbReference>
<keyword evidence="3 7" id="KW-0378">Hydrolase</keyword>
<protein>
    <recommendedName>
        <fullName evidence="1">RNA helicase</fullName>
        <ecNumber evidence="1">3.6.4.13</ecNumber>
    </recommendedName>
</protein>
<dbReference type="SUPFAM" id="SSF52540">
    <property type="entry name" value="P-loop containing nucleoside triphosphate hydrolases"/>
    <property type="match status" value="1"/>
</dbReference>
<evidence type="ECO:0000256" key="7">
    <source>
        <dbReference type="RuleBase" id="RU000492"/>
    </source>
</evidence>
<dbReference type="InterPro" id="IPR011545">
    <property type="entry name" value="DEAD/DEAH_box_helicase_dom"/>
</dbReference>
<evidence type="ECO:0000259" key="11">
    <source>
        <dbReference type="PROSITE" id="PS51195"/>
    </source>
</evidence>
<accession>D1AY03</accession>
<feature type="domain" description="Helicase C-terminal" evidence="10">
    <location>
        <begin position="213"/>
        <end position="374"/>
    </location>
</feature>
<dbReference type="InterPro" id="IPR000629">
    <property type="entry name" value="RNA-helicase_DEAD-box_CS"/>
</dbReference>
<dbReference type="Proteomes" id="UP000002072">
    <property type="component" value="Chromosome"/>
</dbReference>
<dbReference type="AlphaFoldDB" id="D1AY03"/>
<dbReference type="PROSITE" id="PS51192">
    <property type="entry name" value="HELICASE_ATP_BIND_1"/>
    <property type="match status" value="1"/>
</dbReference>
<dbReference type="InterPro" id="IPR014001">
    <property type="entry name" value="Helicase_ATP-bd"/>
</dbReference>
<dbReference type="PANTHER" id="PTHR47963">
    <property type="entry name" value="DEAD-BOX ATP-DEPENDENT RNA HELICASE 47, MITOCHONDRIAL"/>
    <property type="match status" value="1"/>
</dbReference>
<dbReference type="EMBL" id="CP001779">
    <property type="protein sequence ID" value="ACZ01179.1"/>
    <property type="molecule type" value="Genomic_DNA"/>
</dbReference>
<evidence type="ECO:0000256" key="5">
    <source>
        <dbReference type="ARBA" id="ARBA00022840"/>
    </source>
</evidence>
<dbReference type="CDD" id="cd12252">
    <property type="entry name" value="RRM_DbpA"/>
    <property type="match status" value="1"/>
</dbReference>
<keyword evidence="2 7" id="KW-0547">Nucleotide-binding</keyword>
<reference evidence="12 13" key="1">
    <citation type="journal article" date="2009" name="Stand. Genomic Sci.">
        <title>Complete genome sequence of Streptobacillus moniliformis type strain (9901T).</title>
        <authorList>
            <person name="Nolan M."/>
            <person name="Gronow S."/>
            <person name="Lapidus A."/>
            <person name="Ivanova N."/>
            <person name="Copeland A."/>
            <person name="Lucas S."/>
            <person name="Del Rio T.G."/>
            <person name="Chen F."/>
            <person name="Tice H."/>
            <person name="Pitluck S."/>
            <person name="Cheng J.F."/>
            <person name="Sims D."/>
            <person name="Meincke L."/>
            <person name="Bruce D."/>
            <person name="Goodwin L."/>
            <person name="Brettin T."/>
            <person name="Han C."/>
            <person name="Detter J.C."/>
            <person name="Ovchinikova G."/>
            <person name="Pati A."/>
            <person name="Mavromatis K."/>
            <person name="Mikhailova N."/>
            <person name="Chen A."/>
            <person name="Palaniappan K."/>
            <person name="Land M."/>
            <person name="Hauser L."/>
            <person name="Chang Y.J."/>
            <person name="Jeffries C.D."/>
            <person name="Rohde M."/>
            <person name="Sproer C."/>
            <person name="Goker M."/>
            <person name="Bristow J."/>
            <person name="Eisen J.A."/>
            <person name="Markowitz V."/>
            <person name="Hugenholtz P."/>
            <person name="Kyrpides N.C."/>
            <person name="Klenk H.P."/>
            <person name="Chain P."/>
        </authorList>
    </citation>
    <scope>NUCLEOTIDE SEQUENCE [LARGE SCALE GENOMIC DNA]</scope>
    <source>
        <strain evidence="13">ATCC 14647 / DSM 12112 / NCTC 10651 / 9901</strain>
    </source>
</reference>
<dbReference type="Pfam" id="PF00270">
    <property type="entry name" value="DEAD"/>
    <property type="match status" value="1"/>
</dbReference>
<feature type="short sequence motif" description="Q motif" evidence="6">
    <location>
        <begin position="1"/>
        <end position="29"/>
    </location>
</feature>
<dbReference type="InterPro" id="IPR027417">
    <property type="entry name" value="P-loop_NTPase"/>
</dbReference>
<name>D1AY03_STRM9</name>
<dbReference type="eggNOG" id="COG0513">
    <property type="taxonomic scope" value="Bacteria"/>
</dbReference>
<dbReference type="InterPro" id="IPR012677">
    <property type="entry name" value="Nucleotide-bd_a/b_plait_sf"/>
</dbReference>
<evidence type="ECO:0000259" key="9">
    <source>
        <dbReference type="PROSITE" id="PS51192"/>
    </source>
</evidence>
<dbReference type="InterPro" id="IPR014014">
    <property type="entry name" value="RNA_helicase_DEAD_Q_motif"/>
</dbReference>
<dbReference type="GeneID" id="29673684"/>
<dbReference type="InterPro" id="IPR001650">
    <property type="entry name" value="Helicase_C-like"/>
</dbReference>
<comment type="similarity">
    <text evidence="7">Belongs to the DEAD box helicase family.</text>
</comment>
<dbReference type="Gene3D" id="3.40.50.300">
    <property type="entry name" value="P-loop containing nucleotide triphosphate hydrolases"/>
    <property type="match status" value="2"/>
</dbReference>
<evidence type="ECO:0000256" key="8">
    <source>
        <dbReference type="SAM" id="MobiDB-lite"/>
    </source>
</evidence>
<dbReference type="OrthoDB" id="9805696at2"/>
<dbReference type="SMART" id="SM00487">
    <property type="entry name" value="DEXDc"/>
    <property type="match status" value="1"/>
</dbReference>
<feature type="domain" description="Helicase ATP-binding" evidence="9">
    <location>
        <begin position="33"/>
        <end position="202"/>
    </location>
</feature>
<dbReference type="KEGG" id="smf:Smon_0706"/>
<dbReference type="GO" id="GO:0003723">
    <property type="term" value="F:RNA binding"/>
    <property type="evidence" value="ECO:0007669"/>
    <property type="project" value="TreeGrafter"/>
</dbReference>
<feature type="domain" description="DEAD-box RNA helicase Q" evidence="11">
    <location>
        <begin position="1"/>
        <end position="29"/>
    </location>
</feature>
<evidence type="ECO:0000256" key="6">
    <source>
        <dbReference type="PROSITE-ProRule" id="PRU00552"/>
    </source>
</evidence>
<dbReference type="PROSITE" id="PS51195">
    <property type="entry name" value="Q_MOTIF"/>
    <property type="match status" value="1"/>
</dbReference>
<dbReference type="PANTHER" id="PTHR47963:SF8">
    <property type="entry name" value="ATP-DEPENDENT RNA HELICASE DEAD"/>
    <property type="match status" value="1"/>
</dbReference>
<dbReference type="CDD" id="cd00268">
    <property type="entry name" value="DEADc"/>
    <property type="match status" value="1"/>
</dbReference>